<feature type="repeat" description="RCC1" evidence="3">
    <location>
        <begin position="428"/>
        <end position="491"/>
    </location>
</feature>
<dbReference type="EMBL" id="QJNS01000033">
    <property type="protein sequence ID" value="RYO92028.1"/>
    <property type="molecule type" value="Genomic_DNA"/>
</dbReference>
<dbReference type="InterPro" id="IPR009091">
    <property type="entry name" value="RCC1/BLIP-II"/>
</dbReference>
<name>A0ABY0HJL1_9PEZI</name>
<dbReference type="Pfam" id="PF25390">
    <property type="entry name" value="WD40_RLD"/>
    <property type="match status" value="1"/>
</dbReference>
<dbReference type="PROSITE" id="PS00626">
    <property type="entry name" value="RCC1_2"/>
    <property type="match status" value="2"/>
</dbReference>
<dbReference type="InterPro" id="IPR000408">
    <property type="entry name" value="Reg_chr_condens"/>
</dbReference>
<gene>
    <name evidence="6" type="ORF">DL762_001857</name>
</gene>
<dbReference type="InterPro" id="IPR051553">
    <property type="entry name" value="Ran_GTPase-activating"/>
</dbReference>
<feature type="region of interest" description="Disordered" evidence="4">
    <location>
        <begin position="1"/>
        <end position="108"/>
    </location>
</feature>
<feature type="repeat" description="RCC1" evidence="3">
    <location>
        <begin position="259"/>
        <end position="311"/>
    </location>
</feature>
<evidence type="ECO:0000256" key="4">
    <source>
        <dbReference type="SAM" id="MobiDB-lite"/>
    </source>
</evidence>
<dbReference type="Proteomes" id="UP000294003">
    <property type="component" value="Unassembled WGS sequence"/>
</dbReference>
<dbReference type="PANTHER" id="PTHR45982:SF1">
    <property type="entry name" value="REGULATOR OF CHROMOSOME CONDENSATION"/>
    <property type="match status" value="1"/>
</dbReference>
<feature type="domain" description="RCC1-like" evidence="5">
    <location>
        <begin position="121"/>
        <end position="541"/>
    </location>
</feature>
<feature type="repeat" description="RCC1" evidence="3">
    <location>
        <begin position="492"/>
        <end position="545"/>
    </location>
</feature>
<dbReference type="PRINTS" id="PR00633">
    <property type="entry name" value="RCCNDNSATION"/>
</dbReference>
<reference evidence="6 7" key="1">
    <citation type="submission" date="2018-06" db="EMBL/GenBank/DDBJ databases">
        <title>Complete Genomes of Monosporascus.</title>
        <authorList>
            <person name="Robinson A.J."/>
            <person name="Natvig D.O."/>
        </authorList>
    </citation>
    <scope>NUCLEOTIDE SEQUENCE [LARGE SCALE GENOMIC DNA]</scope>
    <source>
        <strain evidence="6 7">CBS 609.92</strain>
    </source>
</reference>
<evidence type="ECO:0000256" key="1">
    <source>
        <dbReference type="ARBA" id="ARBA00022658"/>
    </source>
</evidence>
<evidence type="ECO:0000313" key="6">
    <source>
        <dbReference type="EMBL" id="RYO92028.1"/>
    </source>
</evidence>
<feature type="compositionally biased region" description="Basic and acidic residues" evidence="4">
    <location>
        <begin position="194"/>
        <end position="207"/>
    </location>
</feature>
<dbReference type="PROSITE" id="PS00625">
    <property type="entry name" value="RCC1_1"/>
    <property type="match status" value="1"/>
</dbReference>
<feature type="repeat" description="RCC1" evidence="3">
    <location>
        <begin position="312"/>
        <end position="370"/>
    </location>
</feature>
<evidence type="ECO:0000256" key="3">
    <source>
        <dbReference type="PROSITE-ProRule" id="PRU00235"/>
    </source>
</evidence>
<dbReference type="PANTHER" id="PTHR45982">
    <property type="entry name" value="REGULATOR OF CHROMOSOME CONDENSATION"/>
    <property type="match status" value="1"/>
</dbReference>
<evidence type="ECO:0000313" key="7">
    <source>
        <dbReference type="Proteomes" id="UP000294003"/>
    </source>
</evidence>
<dbReference type="InterPro" id="IPR058923">
    <property type="entry name" value="RCC1-like_dom"/>
</dbReference>
<evidence type="ECO:0000256" key="2">
    <source>
        <dbReference type="ARBA" id="ARBA00022737"/>
    </source>
</evidence>
<feature type="compositionally biased region" description="Low complexity" evidence="4">
    <location>
        <begin position="31"/>
        <end position="58"/>
    </location>
</feature>
<feature type="compositionally biased region" description="Polar residues" evidence="4">
    <location>
        <begin position="545"/>
        <end position="556"/>
    </location>
</feature>
<keyword evidence="1" id="KW-0344">Guanine-nucleotide releasing factor</keyword>
<dbReference type="Gene3D" id="2.130.10.30">
    <property type="entry name" value="Regulator of chromosome condensation 1/beta-lactamase-inhibitor protein II"/>
    <property type="match status" value="1"/>
</dbReference>
<keyword evidence="7" id="KW-1185">Reference proteome</keyword>
<dbReference type="PROSITE" id="PS50012">
    <property type="entry name" value="RCC1_3"/>
    <property type="match status" value="6"/>
</dbReference>
<organism evidence="6 7">
    <name type="scientific">Monosporascus cannonballus</name>
    <dbReference type="NCBI Taxonomy" id="155416"/>
    <lineage>
        <taxon>Eukaryota</taxon>
        <taxon>Fungi</taxon>
        <taxon>Dikarya</taxon>
        <taxon>Ascomycota</taxon>
        <taxon>Pezizomycotina</taxon>
        <taxon>Sordariomycetes</taxon>
        <taxon>Xylariomycetidae</taxon>
        <taxon>Xylariales</taxon>
        <taxon>Xylariales incertae sedis</taxon>
        <taxon>Monosporascus</taxon>
    </lineage>
</organism>
<feature type="repeat" description="RCC1" evidence="3">
    <location>
        <begin position="119"/>
        <end position="179"/>
    </location>
</feature>
<proteinExistence type="predicted"/>
<feature type="compositionally biased region" description="Acidic residues" evidence="4">
    <location>
        <begin position="208"/>
        <end position="219"/>
    </location>
</feature>
<evidence type="ECO:0000259" key="5">
    <source>
        <dbReference type="Pfam" id="PF25390"/>
    </source>
</evidence>
<feature type="region of interest" description="Disordered" evidence="4">
    <location>
        <begin position="545"/>
        <end position="565"/>
    </location>
</feature>
<feature type="region of interest" description="Disordered" evidence="4">
    <location>
        <begin position="194"/>
        <end position="238"/>
    </location>
</feature>
<comment type="caution">
    <text evidence="6">The sequence shown here is derived from an EMBL/GenBank/DDBJ whole genome shotgun (WGS) entry which is preliminary data.</text>
</comment>
<sequence length="565" mass="60613">MAPKPIPRQARRSRMAQVVQAQNDQGAGEQADAANGADGVANANANGVPAAKANVPAKGTRRPARKRKNEEEEHADEEEEVVRPTKRTKSTAKPKMEYRAKHPPKSDTVTINKTPKQILDIFVFGEGSSGELGLGSKKYDGKKPIDVKRPRINHNLDSKKVGVVQVACGGMHAVALTKDNKIYTWGVNDDRALGRDTTWDGGLRDVNAEDTDDEDDDDSGLNPLESTPGEVSQNHFSPGDIFSQVAATDSASFALTTDGRVYGWGTFRGSDGVIGFDLQTRVQPTPVEIPALKSITKLACGSNHVVALDMYGKVYTFGSGGQYQLGRKATTRHEGTKAGLRPECCYKFSSKMHAVDISAGSYHSFFIDNHGEVWGWGLNNYSQTGHNDDTGQDDAMVLMPRPIDSLSGRKISQIVGGEHHTVACTEDGELLTWGRIDGHQVGQSADKFNEDNTVFDENKRPRILVGPTPVSGIHATSVAAGTDTSFAIDEAGKVYSWGFSANYQTGQGTVDDVEVPTLIDNTAVRDRKIVWAGAGGQYSIVAAESESTGQNGQVNGHANGDGDGS</sequence>
<keyword evidence="2" id="KW-0677">Repeat</keyword>
<dbReference type="SUPFAM" id="SSF50985">
    <property type="entry name" value="RCC1/BLIP-II"/>
    <property type="match status" value="1"/>
</dbReference>
<accession>A0ABY0HJL1</accession>
<feature type="repeat" description="RCC1" evidence="3">
    <location>
        <begin position="371"/>
        <end position="427"/>
    </location>
</feature>
<protein>
    <recommendedName>
        <fullName evidence="5">RCC1-like domain-containing protein</fullName>
    </recommendedName>
</protein>